<evidence type="ECO:0000256" key="8">
    <source>
        <dbReference type="ARBA" id="ARBA00022840"/>
    </source>
</evidence>
<dbReference type="PROSITE" id="PS50011">
    <property type="entry name" value="PROTEIN_KINASE_DOM"/>
    <property type="match status" value="1"/>
</dbReference>
<dbReference type="GO" id="GO:0005524">
    <property type="term" value="F:ATP binding"/>
    <property type="evidence" value="ECO:0007669"/>
    <property type="project" value="UniProtKB-UniRule"/>
</dbReference>
<evidence type="ECO:0000256" key="9">
    <source>
        <dbReference type="ARBA" id="ARBA00022989"/>
    </source>
</evidence>
<keyword evidence="3" id="KW-0808">Transferase</keyword>
<keyword evidence="2" id="KW-0723">Serine/threonine-protein kinase</keyword>
<evidence type="ECO:0000256" key="2">
    <source>
        <dbReference type="ARBA" id="ARBA00022527"/>
    </source>
</evidence>
<gene>
    <name evidence="15" type="ORF">ALMOND_2B008035</name>
</gene>
<keyword evidence="4 13" id="KW-0812">Transmembrane</keyword>
<dbReference type="InterPro" id="IPR011009">
    <property type="entry name" value="Kinase-like_dom_sf"/>
</dbReference>
<dbReference type="PANTHER" id="PTHR27003">
    <property type="entry name" value="OS07G0166700 PROTEIN"/>
    <property type="match status" value="1"/>
</dbReference>
<dbReference type="SUPFAM" id="SSF56112">
    <property type="entry name" value="Protein kinase-like (PK-like)"/>
    <property type="match status" value="1"/>
</dbReference>
<evidence type="ECO:0000256" key="4">
    <source>
        <dbReference type="ARBA" id="ARBA00022692"/>
    </source>
</evidence>
<sequence>MPSRETVDAYAFINGIEIVSMPNNLYYTSAQISVGVNYIGSENTFRIDNGTALEMVYRFNVGGRLLVSNQDTGMYETRMASKMRTTKYSAPEELYHTGRSMGKNKTINKSYNLTWEFPVDPKFFYLLRLHFCEFEPDITKPRDRQFQIFIANQTAEEAWDIIAWSGGNGRPIYKDYVVFMPAGPGSQKKVNLSLALQANPKDFMTNFNDAILNGLEIFKLSDTSRNLAGPNPDPPPLTPPKMSPKISKKSSTSLIAIVAGVVSGLLVLVSVLGIFLAVRRGGKVKDSSSSQGTTWGPFSFPAIHRTYGPSYLCRYFTLAEIKAATRNFDDSFIIGVGGFGNVYKGCIDDGATLVAIKRLKSESSQGAHEFKTEIELLSQFRHRHLVSLIGYCKDGNEMVLVYDYMSRGTLASHLYHTDNPPLSWDQRLQICIGAAIGLHYLHSGTKGTIIHRDVKSTNILLNEKWVAKISDFGLSKMSTINTSKTHISTMVKGSFGYLDPEYYKRQRLTEKSDVYSFGVVLCEVLCARPAVMHNVELRQINLAEWAKSCHRDGELDQIIDPSIRGEIEIQSLNKFVEIAMSCLNDGGIERPSMNDVVRGLELAFQLHRNCFERSNEVAFNNDSAAATNESIQCISETIFSEINDPNGR</sequence>
<dbReference type="Gene3D" id="1.10.510.10">
    <property type="entry name" value="Transferase(Phosphotransferase) domain 1"/>
    <property type="match status" value="1"/>
</dbReference>
<keyword evidence="8 12" id="KW-0067">ATP-binding</keyword>
<feature type="transmembrane region" description="Helical" evidence="13">
    <location>
        <begin position="254"/>
        <end position="278"/>
    </location>
</feature>
<dbReference type="InterPro" id="IPR008271">
    <property type="entry name" value="Ser/Thr_kinase_AS"/>
</dbReference>
<evidence type="ECO:0000256" key="11">
    <source>
        <dbReference type="ARBA" id="ARBA00023180"/>
    </source>
</evidence>
<dbReference type="InParanoid" id="A0A5E4GHA0"/>
<protein>
    <submittedName>
        <fullName evidence="15">PREDICTED: receptor</fullName>
    </submittedName>
</protein>
<dbReference type="EMBL" id="CABIKO010000727">
    <property type="protein sequence ID" value="VVA39033.1"/>
    <property type="molecule type" value="Genomic_DNA"/>
</dbReference>
<dbReference type="CDD" id="cd14066">
    <property type="entry name" value="STKc_IRAK"/>
    <property type="match status" value="1"/>
</dbReference>
<keyword evidence="10 13" id="KW-0472">Membrane</keyword>
<feature type="binding site" evidence="12">
    <location>
        <position position="357"/>
    </location>
    <ligand>
        <name>ATP</name>
        <dbReference type="ChEBI" id="CHEBI:30616"/>
    </ligand>
</feature>
<evidence type="ECO:0000256" key="12">
    <source>
        <dbReference type="PROSITE-ProRule" id="PRU10141"/>
    </source>
</evidence>
<dbReference type="InterPro" id="IPR000719">
    <property type="entry name" value="Prot_kinase_dom"/>
</dbReference>
<keyword evidence="7" id="KW-0418">Kinase</keyword>
<evidence type="ECO:0000256" key="3">
    <source>
        <dbReference type="ARBA" id="ARBA00022679"/>
    </source>
</evidence>
<keyword evidence="6 12" id="KW-0547">Nucleotide-binding</keyword>
<keyword evidence="5" id="KW-0732">Signal</keyword>
<dbReference type="AlphaFoldDB" id="A0A5E4GHA0"/>
<evidence type="ECO:0000313" key="16">
    <source>
        <dbReference type="Proteomes" id="UP000327085"/>
    </source>
</evidence>
<dbReference type="Gene3D" id="2.60.120.430">
    <property type="entry name" value="Galactose-binding lectin"/>
    <property type="match status" value="1"/>
</dbReference>
<proteinExistence type="predicted"/>
<dbReference type="Proteomes" id="UP000327085">
    <property type="component" value="Unassembled WGS sequence"/>
</dbReference>
<evidence type="ECO:0000256" key="13">
    <source>
        <dbReference type="SAM" id="Phobius"/>
    </source>
</evidence>
<dbReference type="Pfam" id="PF07714">
    <property type="entry name" value="PK_Tyr_Ser-Thr"/>
    <property type="match status" value="1"/>
</dbReference>
<evidence type="ECO:0000313" key="15">
    <source>
        <dbReference type="EMBL" id="VVA39033.1"/>
    </source>
</evidence>
<dbReference type="Gramene" id="VVA39033">
    <property type="protein sequence ID" value="VVA39033"/>
    <property type="gene ID" value="Prudul26B008035"/>
</dbReference>
<dbReference type="InterPro" id="IPR045272">
    <property type="entry name" value="ANXUR1/2-like"/>
</dbReference>
<dbReference type="GO" id="GO:0004714">
    <property type="term" value="F:transmembrane receptor protein tyrosine kinase activity"/>
    <property type="evidence" value="ECO:0007669"/>
    <property type="project" value="InterPro"/>
</dbReference>
<evidence type="ECO:0000259" key="14">
    <source>
        <dbReference type="PROSITE" id="PS50011"/>
    </source>
</evidence>
<comment type="subcellular location">
    <subcellularLocation>
        <location evidence="1">Membrane</location>
        <topology evidence="1">Single-pass type I membrane protein</topology>
    </subcellularLocation>
</comment>
<dbReference type="GO" id="GO:0009506">
    <property type="term" value="C:plasmodesma"/>
    <property type="evidence" value="ECO:0007669"/>
    <property type="project" value="TreeGrafter"/>
</dbReference>
<keyword evidence="11" id="KW-0325">Glycoprotein</keyword>
<dbReference type="FunFam" id="3.30.200.20:FF:000645">
    <property type="entry name" value="Receptor-like protein kinase FERONIA"/>
    <property type="match status" value="1"/>
</dbReference>
<feature type="domain" description="Protein kinase" evidence="14">
    <location>
        <begin position="328"/>
        <end position="604"/>
    </location>
</feature>
<dbReference type="InterPro" id="IPR001245">
    <property type="entry name" value="Ser-Thr/Tyr_kinase_cat_dom"/>
</dbReference>
<evidence type="ECO:0000256" key="7">
    <source>
        <dbReference type="ARBA" id="ARBA00022777"/>
    </source>
</evidence>
<keyword evidence="15" id="KW-0675">Receptor</keyword>
<dbReference type="GO" id="GO:0005886">
    <property type="term" value="C:plasma membrane"/>
    <property type="evidence" value="ECO:0007669"/>
    <property type="project" value="TreeGrafter"/>
</dbReference>
<dbReference type="OMA" id="HREVTFF"/>
<dbReference type="InterPro" id="IPR017441">
    <property type="entry name" value="Protein_kinase_ATP_BS"/>
</dbReference>
<dbReference type="PROSITE" id="PS00108">
    <property type="entry name" value="PROTEIN_KINASE_ST"/>
    <property type="match status" value="1"/>
</dbReference>
<dbReference type="GO" id="GO:0004674">
    <property type="term" value="F:protein serine/threonine kinase activity"/>
    <property type="evidence" value="ECO:0007669"/>
    <property type="project" value="UniProtKB-KW"/>
</dbReference>
<organism evidence="15 16">
    <name type="scientific">Prunus dulcis</name>
    <name type="common">Almond</name>
    <name type="synonym">Amygdalus dulcis</name>
    <dbReference type="NCBI Taxonomy" id="3755"/>
    <lineage>
        <taxon>Eukaryota</taxon>
        <taxon>Viridiplantae</taxon>
        <taxon>Streptophyta</taxon>
        <taxon>Embryophyta</taxon>
        <taxon>Tracheophyta</taxon>
        <taxon>Spermatophyta</taxon>
        <taxon>Magnoliopsida</taxon>
        <taxon>eudicotyledons</taxon>
        <taxon>Gunneridae</taxon>
        <taxon>Pentapetalae</taxon>
        <taxon>rosids</taxon>
        <taxon>fabids</taxon>
        <taxon>Rosales</taxon>
        <taxon>Rosaceae</taxon>
        <taxon>Amygdaloideae</taxon>
        <taxon>Amygdaleae</taxon>
        <taxon>Prunus</taxon>
    </lineage>
</organism>
<dbReference type="Pfam" id="PF12819">
    <property type="entry name" value="Malectin_like"/>
    <property type="match status" value="1"/>
</dbReference>
<name>A0A5E4GHA0_PRUDU</name>
<dbReference type="FunFam" id="2.60.120.430:FF:000007">
    <property type="entry name" value="FERONIA receptor-like kinase"/>
    <property type="match status" value="1"/>
</dbReference>
<dbReference type="Gene3D" id="3.30.200.20">
    <property type="entry name" value="Phosphorylase Kinase, domain 1"/>
    <property type="match status" value="1"/>
</dbReference>
<dbReference type="FunFam" id="1.10.510.10:FF:000252">
    <property type="entry name" value="Receptor-like protein kinase FERONIA"/>
    <property type="match status" value="1"/>
</dbReference>
<evidence type="ECO:0000256" key="6">
    <source>
        <dbReference type="ARBA" id="ARBA00022741"/>
    </source>
</evidence>
<dbReference type="CDD" id="cd12087">
    <property type="entry name" value="TM_EGFR-like"/>
    <property type="match status" value="1"/>
</dbReference>
<reference evidence="16" key="1">
    <citation type="journal article" date="2020" name="Plant J.">
        <title>Transposons played a major role in the diversification between the closely related almond and peach genomes: results from the almond genome sequence.</title>
        <authorList>
            <person name="Alioto T."/>
            <person name="Alexiou K.G."/>
            <person name="Bardil A."/>
            <person name="Barteri F."/>
            <person name="Castanera R."/>
            <person name="Cruz F."/>
            <person name="Dhingra A."/>
            <person name="Duval H."/>
            <person name="Fernandez I Marti A."/>
            <person name="Frias L."/>
            <person name="Galan B."/>
            <person name="Garcia J.L."/>
            <person name="Howad W."/>
            <person name="Gomez-Garrido J."/>
            <person name="Gut M."/>
            <person name="Julca I."/>
            <person name="Morata J."/>
            <person name="Puigdomenech P."/>
            <person name="Ribeca P."/>
            <person name="Rubio Cabetas M.J."/>
            <person name="Vlasova A."/>
            <person name="Wirthensohn M."/>
            <person name="Garcia-Mas J."/>
            <person name="Gabaldon T."/>
            <person name="Casacuberta J.M."/>
            <person name="Arus P."/>
        </authorList>
    </citation>
    <scope>NUCLEOTIDE SEQUENCE [LARGE SCALE GENOMIC DNA]</scope>
    <source>
        <strain evidence="16">cv. Texas</strain>
    </source>
</reference>
<accession>A0A5E4GHA0</accession>
<evidence type="ECO:0000256" key="10">
    <source>
        <dbReference type="ARBA" id="ARBA00023136"/>
    </source>
</evidence>
<dbReference type="SMART" id="SM00220">
    <property type="entry name" value="S_TKc"/>
    <property type="match status" value="1"/>
</dbReference>
<dbReference type="PROSITE" id="PS00107">
    <property type="entry name" value="PROTEIN_KINASE_ATP"/>
    <property type="match status" value="1"/>
</dbReference>
<dbReference type="PANTHER" id="PTHR27003:SF434">
    <property type="entry name" value="RECEPTOR-LIKE PROTEIN KINASE FERONIA"/>
    <property type="match status" value="1"/>
</dbReference>
<dbReference type="InterPro" id="IPR024788">
    <property type="entry name" value="Malectin-like_Carb-bd_dom"/>
</dbReference>
<keyword evidence="9 13" id="KW-1133">Transmembrane helix</keyword>
<evidence type="ECO:0000256" key="5">
    <source>
        <dbReference type="ARBA" id="ARBA00022729"/>
    </source>
</evidence>
<evidence type="ECO:0000256" key="1">
    <source>
        <dbReference type="ARBA" id="ARBA00004479"/>
    </source>
</evidence>